<protein>
    <submittedName>
        <fullName evidence="5">Helix-turn-helix domain-containing protein</fullName>
    </submittedName>
</protein>
<organism evidence="5 8">
    <name type="scientific">Streptococcus pneumoniae</name>
    <dbReference type="NCBI Taxonomy" id="1313"/>
    <lineage>
        <taxon>Bacteria</taxon>
        <taxon>Bacillati</taxon>
        <taxon>Bacillota</taxon>
        <taxon>Bacilli</taxon>
        <taxon>Lactobacillales</taxon>
        <taxon>Streptococcaceae</taxon>
        <taxon>Streptococcus</taxon>
    </lineage>
</organism>
<dbReference type="Proteomes" id="UP000469505">
    <property type="component" value="Unassembled WGS sequence"/>
</dbReference>
<evidence type="ECO:0000313" key="4">
    <source>
        <dbReference type="EMBL" id="MTV77621.1"/>
    </source>
</evidence>
<dbReference type="InterPro" id="IPR011991">
    <property type="entry name" value="ArsR-like_HTH"/>
</dbReference>
<proteinExistence type="predicted"/>
<dbReference type="EMBL" id="WNHX01000188">
    <property type="protein sequence ID" value="MTV87998.1"/>
    <property type="molecule type" value="Genomic_DNA"/>
</dbReference>
<dbReference type="InterPro" id="IPR036388">
    <property type="entry name" value="WH-like_DNA-bd_sf"/>
</dbReference>
<feature type="domain" description="Helix-turn-helix type 11" evidence="2">
    <location>
        <begin position="39"/>
        <end position="77"/>
    </location>
</feature>
<dbReference type="Pfam" id="PF08279">
    <property type="entry name" value="HTH_11"/>
    <property type="match status" value="1"/>
</dbReference>
<dbReference type="SUPFAM" id="SSF46785">
    <property type="entry name" value="Winged helix' DNA-binding domain"/>
    <property type="match status" value="1"/>
</dbReference>
<evidence type="ECO:0000259" key="2">
    <source>
        <dbReference type="Pfam" id="PF08279"/>
    </source>
</evidence>
<evidence type="ECO:0000313" key="3">
    <source>
        <dbReference type="EMBL" id="MTV43127.1"/>
    </source>
</evidence>
<comment type="caution">
    <text evidence="5">The sequence shown here is derived from an EMBL/GenBank/DDBJ whole genome shotgun (WGS) entry which is preliminary data.</text>
</comment>
<dbReference type="InterPro" id="IPR036390">
    <property type="entry name" value="WH_DNA-bd_sf"/>
</dbReference>
<dbReference type="AlphaFoldDB" id="A0A0T8VT78"/>
<dbReference type="InterPro" id="IPR013196">
    <property type="entry name" value="HTH_11"/>
</dbReference>
<dbReference type="CDD" id="cd00090">
    <property type="entry name" value="HTH_ARSR"/>
    <property type="match status" value="1"/>
</dbReference>
<evidence type="ECO:0000256" key="1">
    <source>
        <dbReference type="ARBA" id="ARBA00023125"/>
    </source>
</evidence>
<dbReference type="EMBL" id="WNIB01000014">
    <property type="protein sequence ID" value="MTV89690.1"/>
    <property type="molecule type" value="Genomic_DNA"/>
</dbReference>
<evidence type="ECO:0000313" key="9">
    <source>
        <dbReference type="Proteomes" id="UP000476212"/>
    </source>
</evidence>
<accession>A0A0T8VT78</accession>
<evidence type="ECO:0000313" key="7">
    <source>
        <dbReference type="Proteomes" id="UP000467349"/>
    </source>
</evidence>
<dbReference type="EMBL" id="WNHU01000024">
    <property type="protein sequence ID" value="MTV43127.1"/>
    <property type="molecule type" value="Genomic_DNA"/>
</dbReference>
<gene>
    <name evidence="4" type="ORF">GM535_10230</name>
    <name evidence="5" type="ORF">GM543_11000</name>
    <name evidence="6" type="ORF">GM544_04030</name>
    <name evidence="3" type="ORF">GM545_05690</name>
</gene>
<dbReference type="Proteomes" id="UP000476212">
    <property type="component" value="Unassembled WGS sequence"/>
</dbReference>
<sequence length="120" mass="13932">MQYIIRNTHGNYTSLNNAYAQDKRLKATTIGILTVILMNKSDWVVYPDEIARRLGISRRTVDEHFKLLEKAGYLRVYRLGLGRGKGVTVYRFFSDMPISDDYFEYLKTNLEKELSTDNGV</sequence>
<reference evidence="7 8" key="1">
    <citation type="submission" date="2019-11" db="EMBL/GenBank/DDBJ databases">
        <title>Growth characteristics of pneumococcus vary with the chemical composition of the capsule and with environmental conditions.</title>
        <authorList>
            <person name="Tothpal A."/>
            <person name="Desobry K."/>
            <person name="Joshi S."/>
            <person name="Wyllie A.L."/>
            <person name="Weinberger D.M."/>
        </authorList>
    </citation>
    <scope>NUCLEOTIDE SEQUENCE [LARGE SCALE GENOMIC DNA]</scope>
    <source>
        <strain evidence="7">pnumococcus09N</strain>
        <strain evidence="3">Pnumococcus09N</strain>
        <strain evidence="4">Pnumococcus10A</strain>
        <strain evidence="6">Pnumococcus15C</strain>
        <strain evidence="9">pnumococcus15C</strain>
        <strain evidence="8">pnumococcus35B</strain>
        <strain evidence="5">Pnumococcus35B</strain>
    </source>
</reference>
<evidence type="ECO:0000313" key="6">
    <source>
        <dbReference type="EMBL" id="MTV89690.1"/>
    </source>
</evidence>
<evidence type="ECO:0000313" key="5">
    <source>
        <dbReference type="EMBL" id="MTV87998.1"/>
    </source>
</evidence>
<dbReference type="EMBL" id="WNHN01000049">
    <property type="protein sequence ID" value="MTV77621.1"/>
    <property type="molecule type" value="Genomic_DNA"/>
</dbReference>
<dbReference type="Gene3D" id="1.10.10.10">
    <property type="entry name" value="Winged helix-like DNA-binding domain superfamily/Winged helix DNA-binding domain"/>
    <property type="match status" value="1"/>
</dbReference>
<dbReference type="Proteomes" id="UP000467349">
    <property type="component" value="Unassembled WGS sequence"/>
</dbReference>
<keyword evidence="1" id="KW-0238">DNA-binding</keyword>
<name>A0A0T8VT78_STREE</name>
<evidence type="ECO:0000313" key="8">
    <source>
        <dbReference type="Proteomes" id="UP000469505"/>
    </source>
</evidence>
<dbReference type="GO" id="GO:0003677">
    <property type="term" value="F:DNA binding"/>
    <property type="evidence" value="ECO:0007669"/>
    <property type="project" value="UniProtKB-KW"/>
</dbReference>
<dbReference type="Proteomes" id="UP000729182">
    <property type="component" value="Unassembled WGS sequence"/>
</dbReference>